<dbReference type="Pfam" id="PF02653">
    <property type="entry name" value="BPD_transp_2"/>
    <property type="match status" value="1"/>
</dbReference>
<feature type="transmembrane region" description="Helical" evidence="6">
    <location>
        <begin position="163"/>
        <end position="183"/>
    </location>
</feature>
<accession>A0ABY7K1L2</accession>
<evidence type="ECO:0000313" key="7">
    <source>
        <dbReference type="EMBL" id="WAX58733.1"/>
    </source>
</evidence>
<proteinExistence type="predicted"/>
<keyword evidence="4 6" id="KW-1133">Transmembrane helix</keyword>
<dbReference type="InterPro" id="IPR001851">
    <property type="entry name" value="ABC_transp_permease"/>
</dbReference>
<evidence type="ECO:0000256" key="6">
    <source>
        <dbReference type="SAM" id="Phobius"/>
    </source>
</evidence>
<feature type="transmembrane region" description="Helical" evidence="6">
    <location>
        <begin position="74"/>
        <end position="96"/>
    </location>
</feature>
<feature type="transmembrane region" description="Helical" evidence="6">
    <location>
        <begin position="131"/>
        <end position="156"/>
    </location>
</feature>
<feature type="transmembrane region" description="Helical" evidence="6">
    <location>
        <begin position="327"/>
        <end position="347"/>
    </location>
</feature>
<dbReference type="RefSeq" id="WP_269445277.1">
    <property type="nucleotide sequence ID" value="NZ_CP097463.1"/>
</dbReference>
<evidence type="ECO:0000256" key="5">
    <source>
        <dbReference type="ARBA" id="ARBA00023136"/>
    </source>
</evidence>
<dbReference type="EMBL" id="CP097463">
    <property type="protein sequence ID" value="WAX58733.1"/>
    <property type="molecule type" value="Genomic_DNA"/>
</dbReference>
<feature type="transmembrane region" description="Helical" evidence="6">
    <location>
        <begin position="277"/>
        <end position="294"/>
    </location>
</feature>
<evidence type="ECO:0000256" key="2">
    <source>
        <dbReference type="ARBA" id="ARBA00022475"/>
    </source>
</evidence>
<keyword evidence="3 6" id="KW-0812">Transmembrane</keyword>
<comment type="subcellular location">
    <subcellularLocation>
        <location evidence="1">Cell membrane</location>
        <topology evidence="1">Multi-pass membrane protein</topology>
    </subcellularLocation>
</comment>
<keyword evidence="5 6" id="KW-0472">Membrane</keyword>
<evidence type="ECO:0000256" key="1">
    <source>
        <dbReference type="ARBA" id="ARBA00004651"/>
    </source>
</evidence>
<feature type="transmembrane region" description="Helical" evidence="6">
    <location>
        <begin position="390"/>
        <end position="413"/>
    </location>
</feature>
<evidence type="ECO:0000256" key="4">
    <source>
        <dbReference type="ARBA" id="ARBA00022989"/>
    </source>
</evidence>
<dbReference type="CDD" id="cd06580">
    <property type="entry name" value="TM_PBP1_transp_TpRbsC_like"/>
    <property type="match status" value="1"/>
</dbReference>
<organism evidence="7 8">
    <name type="scientific">Jatrophihabitans cynanchi</name>
    <dbReference type="NCBI Taxonomy" id="2944128"/>
    <lineage>
        <taxon>Bacteria</taxon>
        <taxon>Bacillati</taxon>
        <taxon>Actinomycetota</taxon>
        <taxon>Actinomycetes</taxon>
        <taxon>Jatrophihabitantales</taxon>
        <taxon>Jatrophihabitantaceae</taxon>
        <taxon>Jatrophihabitans</taxon>
    </lineage>
</organism>
<dbReference type="PANTHER" id="PTHR43370">
    <property type="entry name" value="SUGAR ABC TRANSPORTER INTEGRAL MEMBRANE PROTEIN-RELATED"/>
    <property type="match status" value="1"/>
</dbReference>
<keyword evidence="2" id="KW-1003">Cell membrane</keyword>
<feature type="transmembrane region" description="Helical" evidence="6">
    <location>
        <begin position="189"/>
        <end position="212"/>
    </location>
</feature>
<evidence type="ECO:0000256" key="3">
    <source>
        <dbReference type="ARBA" id="ARBA00022692"/>
    </source>
</evidence>
<gene>
    <name evidence="7" type="ORF">M6B22_08210</name>
</gene>
<reference evidence="7" key="1">
    <citation type="submission" date="2022-05" db="EMBL/GenBank/DDBJ databases">
        <title>Jatrophihabitans sp. SB3-54 whole genome sequence.</title>
        <authorList>
            <person name="Suh M.K."/>
            <person name="Eom M.K."/>
            <person name="Kim J.S."/>
            <person name="Kim H.S."/>
            <person name="Do H.E."/>
            <person name="Shin Y.K."/>
            <person name="Lee J.-S."/>
        </authorList>
    </citation>
    <scope>NUCLEOTIDE SEQUENCE</scope>
    <source>
        <strain evidence="7">SB3-54</strain>
    </source>
</reference>
<sequence>MSTPTVPVDEDEFVASHEVVTVPVSRRRRIGIGVAFLLAGLITFFAWGIGARNGDAAFQVSQFGDKYQVPTMRFPGGAVAMIFGVIIVAVGIGQLLRPYGRTAMRWAVSVTALLFVLAFLCWAGTGDPTNAISLTGLVANSVIASIPLILGALCGIIGERSGVINIAIEGQMLVGAFAGALFASAAHNLGIGLIASLAAGGLIAVLLAVFAIRYLVNQIVLGVVLNTFALGLTNLGYHSIMQSNPDHYNAVTTLPPIKIPLLADIPIIGSALFDVNIIVYITYGLIVAIDVALFRTRWGLRTRAVGEHPKAADTVGIKVNRTRYRNVIIAGLIAGLAGAFLTIGGSGQFNTNISSGKGFIALAAVIFGRWSPRGAIAAALLFGFTDQLQITLGIVGTPVAIPSAFLAMAPYLVTVFAVAGLVGRVQAPAADGQPYEKE</sequence>
<keyword evidence="8" id="KW-1185">Reference proteome</keyword>
<protein>
    <submittedName>
        <fullName evidence="7">ABC transporter permease</fullName>
    </submittedName>
</protein>
<name>A0ABY7K1L2_9ACTN</name>
<feature type="transmembrane region" description="Helical" evidence="6">
    <location>
        <begin position="30"/>
        <end position="49"/>
    </location>
</feature>
<feature type="transmembrane region" description="Helical" evidence="6">
    <location>
        <begin position="219"/>
        <end position="240"/>
    </location>
</feature>
<feature type="transmembrane region" description="Helical" evidence="6">
    <location>
        <begin position="103"/>
        <end position="125"/>
    </location>
</feature>
<dbReference type="PANTHER" id="PTHR43370:SF1">
    <property type="entry name" value="GUANOSINE ABC TRANSPORTER PERMEASE PROTEIN NUPQ"/>
    <property type="match status" value="1"/>
</dbReference>
<evidence type="ECO:0000313" key="8">
    <source>
        <dbReference type="Proteomes" id="UP001164693"/>
    </source>
</evidence>
<dbReference type="Proteomes" id="UP001164693">
    <property type="component" value="Chromosome"/>
</dbReference>